<dbReference type="InterPro" id="IPR001245">
    <property type="entry name" value="Ser-Thr/Tyr_kinase_cat_dom"/>
</dbReference>
<evidence type="ECO:0000256" key="4">
    <source>
        <dbReference type="ARBA" id="ARBA00022679"/>
    </source>
</evidence>
<evidence type="ECO:0000256" key="1">
    <source>
        <dbReference type="ARBA" id="ARBA00004370"/>
    </source>
</evidence>
<evidence type="ECO:0000256" key="8">
    <source>
        <dbReference type="ARBA" id="ARBA00022741"/>
    </source>
</evidence>
<dbReference type="Proteomes" id="UP000685013">
    <property type="component" value="Chromosome 16"/>
</dbReference>
<evidence type="ECO:0000313" key="19">
    <source>
        <dbReference type="EMBL" id="KAG6576680.1"/>
    </source>
</evidence>
<dbReference type="Pfam" id="PF08263">
    <property type="entry name" value="LRRNT_2"/>
    <property type="match status" value="1"/>
</dbReference>
<keyword evidence="9" id="KW-0833">Ubl conjugation pathway</keyword>
<keyword evidence="8" id="KW-0547">Nucleotide-binding</keyword>
<keyword evidence="2" id="KW-0597">Phosphoprotein</keyword>
<evidence type="ECO:0000256" key="11">
    <source>
        <dbReference type="ARBA" id="ARBA00022989"/>
    </source>
</evidence>
<feature type="non-terminal residue" evidence="19">
    <location>
        <position position="1"/>
    </location>
</feature>
<feature type="active site" description="Glycyl thioester intermediate" evidence="14">
    <location>
        <position position="730"/>
    </location>
</feature>
<keyword evidence="5 15" id="KW-0812">Transmembrane</keyword>
<comment type="caution">
    <text evidence="19">The sequence shown here is derived from an EMBL/GenBank/DDBJ whole genome shotgun (WGS) entry which is preliminary data.</text>
</comment>
<dbReference type="GO" id="GO:0004842">
    <property type="term" value="F:ubiquitin-protein transferase activity"/>
    <property type="evidence" value="ECO:0007669"/>
    <property type="project" value="UniProtKB-ARBA"/>
</dbReference>
<keyword evidence="11 15" id="KW-1133">Transmembrane helix</keyword>
<comment type="pathway">
    <text evidence="13">Protein modification.</text>
</comment>
<keyword evidence="20" id="KW-1185">Reference proteome</keyword>
<dbReference type="EMBL" id="JAGKQH010000016">
    <property type="protein sequence ID" value="KAG6576680.1"/>
    <property type="molecule type" value="Genomic_DNA"/>
</dbReference>
<evidence type="ECO:0000256" key="6">
    <source>
        <dbReference type="ARBA" id="ARBA00022729"/>
    </source>
</evidence>
<dbReference type="GO" id="GO:0005524">
    <property type="term" value="F:ATP binding"/>
    <property type="evidence" value="ECO:0007669"/>
    <property type="project" value="UniProtKB-KW"/>
</dbReference>
<evidence type="ECO:0000256" key="16">
    <source>
        <dbReference type="SAM" id="SignalP"/>
    </source>
</evidence>
<keyword evidence="10" id="KW-0067">ATP-binding</keyword>
<organism evidence="19 20">
    <name type="scientific">Cucurbita argyrosperma subsp. sororia</name>
    <dbReference type="NCBI Taxonomy" id="37648"/>
    <lineage>
        <taxon>Eukaryota</taxon>
        <taxon>Viridiplantae</taxon>
        <taxon>Streptophyta</taxon>
        <taxon>Embryophyta</taxon>
        <taxon>Tracheophyta</taxon>
        <taxon>Spermatophyta</taxon>
        <taxon>Magnoliopsida</taxon>
        <taxon>eudicotyledons</taxon>
        <taxon>Gunneridae</taxon>
        <taxon>Pentapetalae</taxon>
        <taxon>rosids</taxon>
        <taxon>fabids</taxon>
        <taxon>Cucurbitales</taxon>
        <taxon>Cucurbitaceae</taxon>
        <taxon>Cucurbiteae</taxon>
        <taxon>Cucurbita</taxon>
    </lineage>
</organism>
<keyword evidence="19" id="KW-0418">Kinase</keyword>
<dbReference type="FunFam" id="3.30.200.20:FF:000307">
    <property type="entry name" value="pollen receptor-like kinase 1"/>
    <property type="match status" value="1"/>
</dbReference>
<evidence type="ECO:0000256" key="5">
    <source>
        <dbReference type="ARBA" id="ARBA00022692"/>
    </source>
</evidence>
<proteinExistence type="predicted"/>
<dbReference type="FunFam" id="3.10.110.10:FF:000001">
    <property type="entry name" value="Ubiquitin-conjugating enzyme 28, E2"/>
    <property type="match status" value="1"/>
</dbReference>
<evidence type="ECO:0000313" key="20">
    <source>
        <dbReference type="Proteomes" id="UP000685013"/>
    </source>
</evidence>
<dbReference type="PANTHER" id="PTHR48010:SF1">
    <property type="entry name" value="PROTEIN KINASE DOMAIN-CONTAINING PROTEIN"/>
    <property type="match status" value="1"/>
</dbReference>
<keyword evidence="19" id="KW-0675">Receptor</keyword>
<accession>A0AAV6M8A3</accession>
<evidence type="ECO:0000256" key="12">
    <source>
        <dbReference type="ARBA" id="ARBA00023136"/>
    </source>
</evidence>
<dbReference type="PROSITE" id="PS00183">
    <property type="entry name" value="UBC_1"/>
    <property type="match status" value="1"/>
</dbReference>
<evidence type="ECO:0000256" key="2">
    <source>
        <dbReference type="ARBA" id="ARBA00022553"/>
    </source>
</evidence>
<feature type="signal peptide" evidence="16">
    <location>
        <begin position="1"/>
        <end position="24"/>
    </location>
</feature>
<evidence type="ECO:0000256" key="15">
    <source>
        <dbReference type="SAM" id="Phobius"/>
    </source>
</evidence>
<dbReference type="Pfam" id="PF00179">
    <property type="entry name" value="UQ_con"/>
    <property type="match status" value="1"/>
</dbReference>
<evidence type="ECO:0000256" key="10">
    <source>
        <dbReference type="ARBA" id="ARBA00022840"/>
    </source>
</evidence>
<dbReference type="SMART" id="SM00212">
    <property type="entry name" value="UBCc"/>
    <property type="match status" value="1"/>
</dbReference>
<dbReference type="Pfam" id="PF13855">
    <property type="entry name" value="LRR_8"/>
    <property type="match status" value="1"/>
</dbReference>
<feature type="transmembrane region" description="Helical" evidence="15">
    <location>
        <begin position="251"/>
        <end position="276"/>
    </location>
</feature>
<evidence type="ECO:0000259" key="18">
    <source>
        <dbReference type="PROSITE" id="PS50127"/>
    </source>
</evidence>
<dbReference type="InterPro" id="IPR000719">
    <property type="entry name" value="Prot_kinase_dom"/>
</dbReference>
<evidence type="ECO:0000256" key="14">
    <source>
        <dbReference type="PROSITE-ProRule" id="PRU10133"/>
    </source>
</evidence>
<keyword evidence="6 16" id="KW-0732">Signal</keyword>
<name>A0AAV6M8A3_9ROSI</name>
<evidence type="ECO:0000259" key="17">
    <source>
        <dbReference type="PROSITE" id="PS50011"/>
    </source>
</evidence>
<dbReference type="InterPro" id="IPR013210">
    <property type="entry name" value="LRR_N_plant-typ"/>
</dbReference>
<dbReference type="CDD" id="cd23792">
    <property type="entry name" value="UBCc_UBE2D"/>
    <property type="match status" value="1"/>
</dbReference>
<feature type="chain" id="PRO_5043496053" evidence="16">
    <location>
        <begin position="25"/>
        <end position="793"/>
    </location>
</feature>
<dbReference type="GO" id="GO:0004672">
    <property type="term" value="F:protein kinase activity"/>
    <property type="evidence" value="ECO:0007669"/>
    <property type="project" value="InterPro"/>
</dbReference>
<reference evidence="19 20" key="1">
    <citation type="journal article" date="2021" name="Hortic Res">
        <title>The domestication of Cucurbita argyrosperma as revealed by the genome of its wild relative.</title>
        <authorList>
            <person name="Barrera-Redondo J."/>
            <person name="Sanchez-de la Vega G."/>
            <person name="Aguirre-Liguori J.A."/>
            <person name="Castellanos-Morales G."/>
            <person name="Gutierrez-Guerrero Y.T."/>
            <person name="Aguirre-Dugua X."/>
            <person name="Aguirre-Planter E."/>
            <person name="Tenaillon M.I."/>
            <person name="Lira-Saade R."/>
            <person name="Eguiarte L.E."/>
        </authorList>
    </citation>
    <scope>NUCLEOTIDE SEQUENCE [LARGE SCALE GENOMIC DNA]</scope>
    <source>
        <strain evidence="19">JBR-2021</strain>
    </source>
</reference>
<keyword evidence="12 15" id="KW-0472">Membrane</keyword>
<evidence type="ECO:0000256" key="7">
    <source>
        <dbReference type="ARBA" id="ARBA00022737"/>
    </source>
</evidence>
<dbReference type="GO" id="GO:0016020">
    <property type="term" value="C:membrane"/>
    <property type="evidence" value="ECO:0007669"/>
    <property type="project" value="UniProtKB-SubCell"/>
</dbReference>
<keyword evidence="4" id="KW-0808">Transferase</keyword>
<dbReference type="PROSITE" id="PS50011">
    <property type="entry name" value="PROTEIN_KINASE_DOM"/>
    <property type="match status" value="1"/>
</dbReference>
<dbReference type="InterPro" id="IPR023313">
    <property type="entry name" value="UBQ-conjugating_AS"/>
</dbReference>
<keyword evidence="3" id="KW-0433">Leucine-rich repeat</keyword>
<keyword evidence="7" id="KW-0677">Repeat</keyword>
<evidence type="ECO:0000256" key="3">
    <source>
        <dbReference type="ARBA" id="ARBA00022614"/>
    </source>
</evidence>
<dbReference type="PANTHER" id="PTHR48010">
    <property type="entry name" value="OS05G0588300 PROTEIN"/>
    <property type="match status" value="1"/>
</dbReference>
<protein>
    <submittedName>
        <fullName evidence="19">Inactive receptor kinase</fullName>
    </submittedName>
</protein>
<dbReference type="Pfam" id="PF00560">
    <property type="entry name" value="LRR_1"/>
    <property type="match status" value="3"/>
</dbReference>
<feature type="domain" description="Protein kinase" evidence="17">
    <location>
        <begin position="326"/>
        <end position="597"/>
    </location>
</feature>
<sequence>MMKNSFIFLEIILFLAIIWPGVLTEPVEDKQALLDFFHTIPHSPSLNWNENSSVCNSWTGVFCNSDESRVVALRLPGNGLLGPIPVNTLSRLSALETLSLRLNRITGPFPSDFSKLQNLSSLYLQYNECSGPLPLDFSIWNNLSVIDLSNNLFNGSIPSSISKLSHLTVLNLANNSFTGEIPDLDIPSLQRLDLSNNNLTGNVPHSLQRFPSWVFVGNNVTAEHVAIPPSIPLQPPSTQPTRKDKGLSESAILGIAIGGSVIGFLLLVVLLTACWLKKGKELSSSMETKKKETFVMKRGFESQEQKNNLNFFQDSNLAFDLEDLLRASAEVLGKGTFGVSYKAALEDSTTVVVKRLNQVNVGKREFEQQMELIGKIKHENVVSLRAYYYSKDEKLTVYDYYGQGSVSAMLHSKEGDGLRALDWDTRMKIAIGAARGLAHIHTENGGKSCHGNIRASNIFLNTNGYGCVSDVGLAALMNSTPVPATRTPGYRAPELTDSRRVSEAADVYSFGVVLLELLTGKSPIHVEGCNEVVNLVRWVNSVVREEWTAEVFDVELLKYPNIEEEMVEMLQIGLSCVAKMPEQRPKMMDIASRIEQVRQLSTGTRPSTGSKSAYSTPVHVMEIGSFPSLSFLVLILSSSSSQTLTPDLQRLHEDLSLIFKDPPTSCSAGPVAEDMFHWQATIMGPPDSPYAGGVFLVTIHFPPDYPFKPPKVAFRTKVFHPNINSNGSICLDILKEQWSPALTISKVLLSICSLLTDPNPDDPLVPEIAHMYKTDRNKYETTARSWTQKYAMG</sequence>
<dbReference type="FunFam" id="3.80.10.10:FF:000234">
    <property type="entry name" value="Probable inactive receptor kinase RLK902"/>
    <property type="match status" value="1"/>
</dbReference>
<dbReference type="InterPro" id="IPR001611">
    <property type="entry name" value="Leu-rich_rpt"/>
</dbReference>
<dbReference type="InterPro" id="IPR050994">
    <property type="entry name" value="At_inactive_RLKs"/>
</dbReference>
<comment type="subcellular location">
    <subcellularLocation>
        <location evidence="1">Membrane</location>
    </subcellularLocation>
</comment>
<dbReference type="InterPro" id="IPR000608">
    <property type="entry name" value="UBC"/>
</dbReference>
<feature type="domain" description="UBC core" evidence="18">
    <location>
        <begin position="646"/>
        <end position="792"/>
    </location>
</feature>
<evidence type="ECO:0000256" key="13">
    <source>
        <dbReference type="ARBA" id="ARBA00043952"/>
    </source>
</evidence>
<gene>
    <name evidence="19" type="ORF">SDJN03_24254</name>
</gene>
<dbReference type="Pfam" id="PF07714">
    <property type="entry name" value="PK_Tyr_Ser-Thr"/>
    <property type="match status" value="1"/>
</dbReference>
<evidence type="ECO:0000256" key="9">
    <source>
        <dbReference type="ARBA" id="ARBA00022786"/>
    </source>
</evidence>
<dbReference type="AlphaFoldDB" id="A0AAV6M8A3"/>
<dbReference type="GO" id="GO:0006511">
    <property type="term" value="P:ubiquitin-dependent protein catabolic process"/>
    <property type="evidence" value="ECO:0007669"/>
    <property type="project" value="UniProtKB-ARBA"/>
</dbReference>
<dbReference type="PROSITE" id="PS50127">
    <property type="entry name" value="UBC_2"/>
    <property type="match status" value="1"/>
</dbReference>
<dbReference type="FunFam" id="1.10.510.10:FF:000095">
    <property type="entry name" value="protein STRUBBELIG-RECEPTOR FAMILY 8"/>
    <property type="match status" value="1"/>
</dbReference>